<feature type="compositionally biased region" description="Basic and acidic residues" evidence="7">
    <location>
        <begin position="1094"/>
        <end position="1106"/>
    </location>
</feature>
<feature type="region of interest" description="Disordered" evidence="7">
    <location>
        <begin position="1081"/>
        <end position="1110"/>
    </location>
</feature>
<dbReference type="GO" id="GO:0032922">
    <property type="term" value="P:circadian regulation of gene expression"/>
    <property type="evidence" value="ECO:0007669"/>
    <property type="project" value="TreeGrafter"/>
</dbReference>
<dbReference type="Gene3D" id="3.30.450.20">
    <property type="entry name" value="PAS domain"/>
    <property type="match status" value="2"/>
</dbReference>
<keyword evidence="3" id="KW-0677">Repeat</keyword>
<dbReference type="InterPro" id="IPR035965">
    <property type="entry name" value="PAS-like_dom_sf"/>
</dbReference>
<dbReference type="PANTHER" id="PTHR11269:SF16">
    <property type="entry name" value="PERIOD CIRCADIAN PROTEIN"/>
    <property type="match status" value="1"/>
</dbReference>
<feature type="compositionally biased region" description="Low complexity" evidence="7">
    <location>
        <begin position="613"/>
        <end position="660"/>
    </location>
</feature>
<reference evidence="9" key="2">
    <citation type="submission" date="2014-07" db="EMBL/GenBank/DDBJ databases">
        <authorList>
            <person name="Hull J."/>
        </authorList>
    </citation>
    <scope>NUCLEOTIDE SEQUENCE</scope>
</reference>
<feature type="region of interest" description="Disordered" evidence="7">
    <location>
        <begin position="539"/>
        <end position="574"/>
    </location>
</feature>
<evidence type="ECO:0000256" key="7">
    <source>
        <dbReference type="SAM" id="MobiDB-lite"/>
    </source>
</evidence>
<feature type="compositionally biased region" description="Polar residues" evidence="7">
    <location>
        <begin position="563"/>
        <end position="574"/>
    </location>
</feature>
<feature type="compositionally biased region" description="Low complexity" evidence="7">
    <location>
        <begin position="593"/>
        <end position="602"/>
    </location>
</feature>
<dbReference type="InterPro" id="IPR022728">
    <property type="entry name" value="Period_circadian-like_C"/>
</dbReference>
<evidence type="ECO:0000256" key="4">
    <source>
        <dbReference type="ARBA" id="ARBA00023108"/>
    </source>
</evidence>
<feature type="compositionally biased region" description="Low complexity" evidence="7">
    <location>
        <begin position="28"/>
        <end position="51"/>
    </location>
</feature>
<dbReference type="Gene3D" id="1.20.5.770">
    <property type="entry name" value="Single helix bin"/>
    <property type="match status" value="1"/>
</dbReference>
<feature type="compositionally biased region" description="Basic and acidic residues" evidence="7">
    <location>
        <begin position="161"/>
        <end position="176"/>
    </location>
</feature>
<dbReference type="InterPro" id="IPR000014">
    <property type="entry name" value="PAS"/>
</dbReference>
<evidence type="ECO:0000313" key="9">
    <source>
        <dbReference type="EMBL" id="JAF99265.1"/>
    </source>
</evidence>
<dbReference type="GO" id="GO:0000976">
    <property type="term" value="F:transcription cis-regulatory region binding"/>
    <property type="evidence" value="ECO:0007669"/>
    <property type="project" value="TreeGrafter"/>
</dbReference>
<feature type="region of interest" description="Disordered" evidence="7">
    <location>
        <begin position="679"/>
        <end position="727"/>
    </location>
</feature>
<evidence type="ECO:0000256" key="3">
    <source>
        <dbReference type="ARBA" id="ARBA00022737"/>
    </source>
</evidence>
<dbReference type="GO" id="GO:0005634">
    <property type="term" value="C:nucleus"/>
    <property type="evidence" value="ECO:0007669"/>
    <property type="project" value="UniProtKB-SubCell"/>
</dbReference>
<keyword evidence="5" id="KW-0539">Nucleus</keyword>
<feature type="compositionally biased region" description="Polar residues" evidence="7">
    <location>
        <begin position="1"/>
        <end position="13"/>
    </location>
</feature>
<feature type="compositionally biased region" description="Basic and acidic residues" evidence="7">
    <location>
        <begin position="692"/>
        <end position="704"/>
    </location>
</feature>
<accession>A0A0A9VVP3</accession>
<feature type="region of interest" description="Disordered" evidence="7">
    <location>
        <begin position="982"/>
        <end position="1005"/>
    </location>
</feature>
<dbReference type="GO" id="GO:0001222">
    <property type="term" value="F:transcription corepressor binding"/>
    <property type="evidence" value="ECO:0007669"/>
    <property type="project" value="TreeGrafter"/>
</dbReference>
<proteinExistence type="predicted"/>
<dbReference type="GO" id="GO:0043153">
    <property type="term" value="P:entrainment of circadian clock by photoperiod"/>
    <property type="evidence" value="ECO:0007669"/>
    <property type="project" value="TreeGrafter"/>
</dbReference>
<sequence length="1139" mass="126002">MLRNSNPHSTNMRSDAEETKNNKDVTDSGYSNSCCNSQSQRSGSSKCSGRAGSSGSGSSGFGVPSSPLEGPQKEGKDRKDKKIDQDKKSKRKKKTNADRNAATTTGAELADEDSKFSATSSPPKPSQPTAPQLMDTGVDTEVLQVAALSQTLHTMMKMKYQDTKQDDQDESAKDDTPATLKPLQPGENPTSKITSEQIASLKTDTLHEGELRIAVSILDGVVIYTSGLTQALGYPKDMWIGRSLIDFVHTKHRASFASFIIQSIAELIPGGSVVNGQRNVYFCCLRKYRGINKGYQLNDQRVNYLPCQITLQFRELPPVGDTFYKECLIITAVPVRSAYKYPLENRKSPKFMTRHSVNCQLVHVDPEVTFYFGFLPQDMLARSVLDFYHPEDLHFLKEVYEAVIKEERHPFRSKPYRFLCQNGGYVLIETELSSFINPWTRKLEFIIGQHKVLRGPDNPDVTTPCNDLKPKDISEEVLKESKIVKEEIKYLLNETVVRSPETAKQQVSKRCKDLAAFMENLMDEITKQPDLKIIVPTEEQSFSERDSVKLGEISPHHDYFDSKSMSETPPSYNQLNYNENIQRFFESKPITTVSDVSSSSGGDHSGSGEEGKTTPTNNSSSGSGSKSGDSGASSGQSTGSNGNSGETTSNDTSNNSNSEGFKAPALTEQLLSRHNEDMEKQMVQKHRVSGTKSERDSKVKERLKTAVKGQEMKNLSGDEPSGVITHGVKRSGSISWEAEPYKSLKASHAAPALQPANTPNTQQQPLLAESNLPLTSPTGSSAGPSTPRVIQPGPHIVPMTSASNVWSPFPVGSPSQVNGPPSQEFSGAAVNGALMPVYYHLQNQRSTETTTHPPSHHTPISYPQPAVQLMPSMLYHPYMYETPPIQMYSPIMYPPAGYILNNNRNNLPSTRLMPVAIKSEPIANIKARPTPSCDPHAPSIAVSQSQSTQKSSDNEIGSNEISTIPYDDSSYQSSFYSFLKTDKSDESMRSSSDEKPEEHEWGTKQAANYRPVRKVAPWIENVNITSDLMMKYQLKERGLEDVLQDDALALANIKQPSIVNDQLCQMYQDLEVEGLAKTLTLDEGMTSSSESSGDDVKTPKRNDPGVHLKRRKRYMEYDKMTILFEEDAPLPPPIAVQYT</sequence>
<feature type="compositionally biased region" description="Basic and acidic residues" evidence="7">
    <location>
        <begin position="982"/>
        <end position="1002"/>
    </location>
</feature>
<dbReference type="InterPro" id="IPR050760">
    <property type="entry name" value="Period_circadian_regulator"/>
</dbReference>
<reference evidence="9" key="1">
    <citation type="journal article" date="2014" name="PLoS ONE">
        <title>Transcriptome-Based Identification of ABC Transporters in the Western Tarnished Plant Bug Lygus hesperus.</title>
        <authorList>
            <person name="Hull J.J."/>
            <person name="Chaney K."/>
            <person name="Geib S.M."/>
            <person name="Fabrick J.A."/>
            <person name="Brent C.S."/>
            <person name="Walsh D."/>
            <person name="Lavine L.C."/>
        </authorList>
    </citation>
    <scope>NUCLEOTIDE SEQUENCE</scope>
</reference>
<dbReference type="Pfam" id="PF12114">
    <property type="entry name" value="Period_C"/>
    <property type="match status" value="1"/>
</dbReference>
<dbReference type="AlphaFoldDB" id="A0A0A9VVP3"/>
<feature type="region of interest" description="Disordered" evidence="7">
    <location>
        <begin position="161"/>
        <end position="194"/>
    </location>
</feature>
<evidence type="ECO:0000256" key="2">
    <source>
        <dbReference type="ARBA" id="ARBA00022553"/>
    </source>
</evidence>
<evidence type="ECO:0000256" key="5">
    <source>
        <dbReference type="ARBA" id="ARBA00023242"/>
    </source>
</evidence>
<evidence type="ECO:0000259" key="8">
    <source>
        <dbReference type="PROSITE" id="PS50112"/>
    </source>
</evidence>
<feature type="compositionally biased region" description="Basic and acidic residues" evidence="7">
    <location>
        <begin position="542"/>
        <end position="561"/>
    </location>
</feature>
<gene>
    <name evidence="9" type="primary">per_11</name>
    <name evidence="9" type="ORF">CM83_49276</name>
</gene>
<dbReference type="GO" id="GO:0005737">
    <property type="term" value="C:cytoplasm"/>
    <property type="evidence" value="ECO:0007669"/>
    <property type="project" value="TreeGrafter"/>
</dbReference>
<dbReference type="PANTHER" id="PTHR11269">
    <property type="entry name" value="PERIOD CIRCADIAN PROTEIN"/>
    <property type="match status" value="1"/>
</dbReference>
<feature type="compositionally biased region" description="Polar residues" evidence="7">
    <location>
        <begin position="941"/>
        <end position="962"/>
    </location>
</feature>
<dbReference type="PROSITE" id="PS50112">
    <property type="entry name" value="PAS"/>
    <property type="match status" value="1"/>
</dbReference>
<evidence type="ECO:0000256" key="1">
    <source>
        <dbReference type="ARBA" id="ARBA00004123"/>
    </source>
</evidence>
<feature type="compositionally biased region" description="Basic and acidic residues" evidence="7">
    <location>
        <begin position="71"/>
        <end position="87"/>
    </location>
</feature>
<feature type="compositionally biased region" description="Low complexity" evidence="7">
    <location>
        <begin position="773"/>
        <end position="787"/>
    </location>
</feature>
<keyword evidence="4" id="KW-0090">Biological rhythms</keyword>
<dbReference type="EMBL" id="GBHO01044338">
    <property type="protein sequence ID" value="JAF99265.1"/>
    <property type="molecule type" value="Transcribed_RNA"/>
</dbReference>
<feature type="region of interest" description="Disordered" evidence="7">
    <location>
        <begin position="771"/>
        <end position="796"/>
    </location>
</feature>
<protein>
    <recommendedName>
        <fullName evidence="6">Period circadian protein</fullName>
    </recommendedName>
</protein>
<dbReference type="FunFam" id="3.30.450.20:FF:000066">
    <property type="entry name" value="Period circadian protein"/>
    <property type="match status" value="1"/>
</dbReference>
<keyword evidence="2" id="KW-0597">Phosphoprotein</keyword>
<comment type="subcellular location">
    <subcellularLocation>
        <location evidence="1">Nucleus</location>
    </subcellularLocation>
</comment>
<dbReference type="CDD" id="cd00130">
    <property type="entry name" value="PAS"/>
    <property type="match status" value="2"/>
</dbReference>
<feature type="region of interest" description="Disordered" evidence="7">
    <location>
        <begin position="1"/>
        <end position="133"/>
    </location>
</feature>
<feature type="region of interest" description="Disordered" evidence="7">
    <location>
        <begin position="926"/>
        <end position="965"/>
    </location>
</feature>
<dbReference type="GO" id="GO:0000122">
    <property type="term" value="P:negative regulation of transcription by RNA polymerase II"/>
    <property type="evidence" value="ECO:0007669"/>
    <property type="project" value="TreeGrafter"/>
</dbReference>
<name>A0A0A9VVP3_LYGHE</name>
<dbReference type="SUPFAM" id="SSF55785">
    <property type="entry name" value="PYP-like sensor domain (PAS domain)"/>
    <property type="match status" value="2"/>
</dbReference>
<feature type="domain" description="PAS" evidence="8">
    <location>
        <begin position="335"/>
        <end position="407"/>
    </location>
</feature>
<feature type="region of interest" description="Disordered" evidence="7">
    <location>
        <begin position="592"/>
        <end position="661"/>
    </location>
</feature>
<organism evidence="9">
    <name type="scientific">Lygus hesperus</name>
    <name type="common">Western plant bug</name>
    <dbReference type="NCBI Taxonomy" id="30085"/>
    <lineage>
        <taxon>Eukaryota</taxon>
        <taxon>Metazoa</taxon>
        <taxon>Ecdysozoa</taxon>
        <taxon>Arthropoda</taxon>
        <taxon>Hexapoda</taxon>
        <taxon>Insecta</taxon>
        <taxon>Pterygota</taxon>
        <taxon>Neoptera</taxon>
        <taxon>Paraneoptera</taxon>
        <taxon>Hemiptera</taxon>
        <taxon>Heteroptera</taxon>
        <taxon>Panheteroptera</taxon>
        <taxon>Cimicomorpha</taxon>
        <taxon>Miridae</taxon>
        <taxon>Mirini</taxon>
        <taxon>Lygus</taxon>
    </lineage>
</organism>
<dbReference type="Pfam" id="PF14598">
    <property type="entry name" value="PAS_11"/>
    <property type="match status" value="1"/>
</dbReference>
<feature type="compositionally biased region" description="Basic and acidic residues" evidence="7">
    <location>
        <begin position="14"/>
        <end position="26"/>
    </location>
</feature>
<dbReference type="SMART" id="SM00091">
    <property type="entry name" value="PAS"/>
    <property type="match status" value="2"/>
</dbReference>
<evidence type="ECO:0000256" key="6">
    <source>
        <dbReference type="ARBA" id="ARBA00040849"/>
    </source>
</evidence>